<keyword evidence="6" id="KW-0445">Lipid transport</keyword>
<dbReference type="Proteomes" id="UP000189580">
    <property type="component" value="Chromosome c"/>
</dbReference>
<sequence>MYGRQEIALLLLNQPQINDTIVNSKGKQPVELSKTPQIAEAMQIARAQYVEKVAFLLKKYLDEENTAALEELLSIPRASALLDINGQDPVTGGTVLHDFVRKKNKKMVEFILSHGGDPFKRDFKGVLPIEVTKDDTIKKMLKAAKKEQTVIIGNGDKAGGSGPGGAVAGGPRVSGESPNMKGYLKKWTNFTGGYKLRWFVLENGVLSYYKRQDDIQRACRGSVNLKEAKLHLDSSEKLRFEVVIRGSNSKFHLKGNHPVETNRWVWALQNAIQYAKDQDRLKNGSGTALSASSTGSTDLRRSGTSGSVSSARTNATTSTTATGVTRSGSAGAAARGDENSTLTVPNTSSGSSRISSSSRRSPSSSSHSRSHSASEMFASTNSKIISGTMNLHDDAESRGLGGIGLNSSTKLVDDILPEDEDVVDDDDDDYSEGLTDPESFDEEIGNGSGLKWGRFEDSITLEANAIRDLLTLIRAKNQKNIDNQPGGLTSKELDDSLSAMSASIETLESVAKQHAKQFNAQERYYQQKIDQAETKERLWAKNLRDLELEHQKIQGDLHSALQKRKEATKLLREAQSAQARVTSPSDNSGVSTTAAAAGSAMAGVVAGVGAGIAATTASSDEGSTSKTGDSVPPNPTITAAGQASKSDINRPTITSNEESDDSDDDDDEFFDTLPEVTDTLDEKGASLATIHESTSAETLAVESDLTSVQEKKKQLITGQDSFAGYEDGPRKRLKLDADDRPKISLWGVLKSLIGKDMTKMTLPVSFNECTNLLQRSAEDMEYTDILDRGAKIVDDPALRLAHVAAFAASSYSSTINRIAKPFNPLLGETFEYCRPDCGYRLFSEQVSHHPPIGALYAEAPKWDFYGASNVKSQFYGRSFDINPLGRWYLTLRPDAGAGVEEELYSFKKVTSSVVGIITGSPIVDNYGDMDIINHTLGYKCTVNFKPRGWSGKNAYELKGRIVSPSGKEEWIVGGRWNDKIIARRIVKGQESTGDGVKLPAGDSNAPTSSANINAILLWKVHDRPPAPFNLTAFAITLNDLPDKLARYIAPTDTRLRPDQRAMEEGRYDAAADEKKRVEEKQRAARRLREQSGVEYKPLWFKKDVHPVTGEEYYTPTRDYWQYRQNKSIKTIAPDIF</sequence>
<feature type="compositionally biased region" description="Polar residues" evidence="9">
    <location>
        <begin position="575"/>
        <end position="587"/>
    </location>
</feature>
<dbReference type="GO" id="GO:0120009">
    <property type="term" value="P:intermembrane lipid transfer"/>
    <property type="evidence" value="ECO:0007669"/>
    <property type="project" value="UniProtKB-ARBA"/>
</dbReference>
<keyword evidence="4" id="KW-0677">Repeat</keyword>
<dbReference type="GO" id="GO:0097038">
    <property type="term" value="C:perinuclear endoplasmic reticulum"/>
    <property type="evidence" value="ECO:0007669"/>
    <property type="project" value="TreeGrafter"/>
</dbReference>
<feature type="compositionally biased region" description="Acidic residues" evidence="9">
    <location>
        <begin position="415"/>
        <end position="431"/>
    </location>
</feature>
<feature type="compositionally biased region" description="Low complexity" evidence="9">
    <location>
        <begin position="348"/>
        <end position="374"/>
    </location>
</feature>
<proteinExistence type="inferred from homology"/>
<dbReference type="GeneID" id="30035892"/>
<organism evidence="11 12">
    <name type="scientific">Sugiyamaella lignohabitans</name>
    <dbReference type="NCBI Taxonomy" id="796027"/>
    <lineage>
        <taxon>Eukaryota</taxon>
        <taxon>Fungi</taxon>
        <taxon>Dikarya</taxon>
        <taxon>Ascomycota</taxon>
        <taxon>Saccharomycotina</taxon>
        <taxon>Dipodascomycetes</taxon>
        <taxon>Dipodascales</taxon>
        <taxon>Trichomonascaceae</taxon>
        <taxon>Sugiyamaella</taxon>
    </lineage>
</organism>
<dbReference type="GO" id="GO:0030011">
    <property type="term" value="P:maintenance of cell polarity"/>
    <property type="evidence" value="ECO:0007669"/>
    <property type="project" value="TreeGrafter"/>
</dbReference>
<dbReference type="Pfam" id="PF00169">
    <property type="entry name" value="PH"/>
    <property type="match status" value="1"/>
</dbReference>
<feature type="region of interest" description="Disordered" evidence="9">
    <location>
        <begin position="616"/>
        <end position="671"/>
    </location>
</feature>
<dbReference type="InterPro" id="IPR001849">
    <property type="entry name" value="PH_domain"/>
</dbReference>
<dbReference type="InterPro" id="IPR011993">
    <property type="entry name" value="PH-like_dom_sf"/>
</dbReference>
<gene>
    <name evidence="11" type="primary">OSH2</name>
    <name evidence="11" type="ORF">AWJ20_3828</name>
</gene>
<evidence type="ECO:0000256" key="1">
    <source>
        <dbReference type="ARBA" id="ARBA00008842"/>
    </source>
</evidence>
<dbReference type="InterPro" id="IPR000648">
    <property type="entry name" value="Oxysterol-bd"/>
</dbReference>
<dbReference type="GO" id="GO:0005635">
    <property type="term" value="C:nuclear envelope"/>
    <property type="evidence" value="ECO:0007669"/>
    <property type="project" value="TreeGrafter"/>
</dbReference>
<dbReference type="GO" id="GO:0006897">
    <property type="term" value="P:endocytosis"/>
    <property type="evidence" value="ECO:0007669"/>
    <property type="project" value="TreeGrafter"/>
</dbReference>
<dbReference type="GO" id="GO:0032934">
    <property type="term" value="F:sterol binding"/>
    <property type="evidence" value="ECO:0007669"/>
    <property type="project" value="TreeGrafter"/>
</dbReference>
<keyword evidence="5" id="KW-0040">ANK repeat</keyword>
<dbReference type="GO" id="GO:0034727">
    <property type="term" value="P:piecemeal microautophagy of the nucleus"/>
    <property type="evidence" value="ECO:0007669"/>
    <property type="project" value="TreeGrafter"/>
</dbReference>
<dbReference type="Gene3D" id="3.30.70.3490">
    <property type="match status" value="1"/>
</dbReference>
<evidence type="ECO:0000259" key="10">
    <source>
        <dbReference type="PROSITE" id="PS50003"/>
    </source>
</evidence>
<dbReference type="KEGG" id="slb:AWJ20_3828"/>
<dbReference type="Gene3D" id="2.40.160.120">
    <property type="match status" value="1"/>
</dbReference>
<dbReference type="PANTHER" id="PTHR10972:SF205">
    <property type="entry name" value="OXYSTEROL-BINDING PROTEIN 1"/>
    <property type="match status" value="1"/>
</dbReference>
<dbReference type="SUPFAM" id="SSF144000">
    <property type="entry name" value="Oxysterol-binding protein-like"/>
    <property type="match status" value="1"/>
</dbReference>
<keyword evidence="8" id="KW-0175">Coiled coil</keyword>
<keyword evidence="2" id="KW-0813">Transport</keyword>
<dbReference type="Gene3D" id="2.30.29.30">
    <property type="entry name" value="Pleckstrin-homology domain (PH domain)/Phosphotyrosine-binding domain (PTB)"/>
    <property type="match status" value="1"/>
</dbReference>
<evidence type="ECO:0000256" key="2">
    <source>
        <dbReference type="ARBA" id="ARBA00022448"/>
    </source>
</evidence>
<feature type="compositionally biased region" description="Low complexity" evidence="9">
    <location>
        <begin position="284"/>
        <end position="297"/>
    </location>
</feature>
<reference evidence="11 12" key="1">
    <citation type="submission" date="2016-02" db="EMBL/GenBank/DDBJ databases">
        <title>Complete genome sequence and transcriptome regulation of the pentose utilising yeast Sugiyamaella lignohabitans.</title>
        <authorList>
            <person name="Bellasio M."/>
            <person name="Peymann A."/>
            <person name="Valli M."/>
            <person name="Sipitzky M."/>
            <person name="Graf A."/>
            <person name="Sauer M."/>
            <person name="Marx H."/>
            <person name="Mattanovich D."/>
        </authorList>
    </citation>
    <scope>NUCLEOTIDE SEQUENCE [LARGE SCALE GENOMIC DNA]</scope>
    <source>
        <strain evidence="11 12">CBS 10342</strain>
    </source>
</reference>
<feature type="region of interest" description="Disordered" evidence="9">
    <location>
        <begin position="154"/>
        <end position="174"/>
    </location>
</feature>
<dbReference type="SUPFAM" id="SSF50729">
    <property type="entry name" value="PH domain-like"/>
    <property type="match status" value="1"/>
</dbReference>
<feature type="compositionally biased region" description="Acidic residues" evidence="9">
    <location>
        <begin position="657"/>
        <end position="670"/>
    </location>
</feature>
<name>A0A167BZT2_9ASCO</name>
<dbReference type="Pfam" id="PF01237">
    <property type="entry name" value="Oxysterol_BP"/>
    <property type="match status" value="1"/>
</dbReference>
<dbReference type="InterPro" id="IPR037239">
    <property type="entry name" value="OSBP_sf"/>
</dbReference>
<evidence type="ECO:0000256" key="7">
    <source>
        <dbReference type="ARBA" id="ARBA00023121"/>
    </source>
</evidence>
<evidence type="ECO:0000256" key="5">
    <source>
        <dbReference type="ARBA" id="ARBA00023043"/>
    </source>
</evidence>
<dbReference type="AlphaFoldDB" id="A0A167BZT2"/>
<dbReference type="SMART" id="SM00233">
    <property type="entry name" value="PH"/>
    <property type="match status" value="1"/>
</dbReference>
<keyword evidence="3" id="KW-0597">Phosphoprotein</keyword>
<dbReference type="Gene3D" id="1.25.40.20">
    <property type="entry name" value="Ankyrin repeat-containing domain"/>
    <property type="match status" value="1"/>
</dbReference>
<evidence type="ECO:0000256" key="6">
    <source>
        <dbReference type="ARBA" id="ARBA00023055"/>
    </source>
</evidence>
<evidence type="ECO:0000256" key="3">
    <source>
        <dbReference type="ARBA" id="ARBA00022553"/>
    </source>
</evidence>
<dbReference type="EMBL" id="CP014500">
    <property type="protein sequence ID" value="ANB11032.1"/>
    <property type="molecule type" value="Genomic_DNA"/>
</dbReference>
<feature type="region of interest" description="Disordered" evidence="9">
    <location>
        <begin position="280"/>
        <end position="376"/>
    </location>
</feature>
<evidence type="ECO:0000256" key="9">
    <source>
        <dbReference type="SAM" id="MobiDB-lite"/>
    </source>
</evidence>
<feature type="domain" description="PH" evidence="10">
    <location>
        <begin position="177"/>
        <end position="273"/>
    </location>
</feature>
<protein>
    <submittedName>
        <fullName evidence="11">Oxysterol-binding protein related protein OSH2</fullName>
    </submittedName>
</protein>
<dbReference type="FunFam" id="2.40.160.120:FF:000001">
    <property type="entry name" value="Oxysterol-binding protein"/>
    <property type="match status" value="1"/>
</dbReference>
<dbReference type="OrthoDB" id="1854502at2759"/>
<dbReference type="InterPro" id="IPR036770">
    <property type="entry name" value="Ankyrin_rpt-contain_sf"/>
</dbReference>
<feature type="region of interest" description="Disordered" evidence="9">
    <location>
        <begin position="571"/>
        <end position="592"/>
    </location>
</feature>
<accession>A0A167BZT2</accession>
<evidence type="ECO:0000313" key="11">
    <source>
        <dbReference type="EMBL" id="ANB11032.1"/>
    </source>
</evidence>
<evidence type="ECO:0000256" key="4">
    <source>
        <dbReference type="ARBA" id="ARBA00022737"/>
    </source>
</evidence>
<dbReference type="GO" id="GO:0005886">
    <property type="term" value="C:plasma membrane"/>
    <property type="evidence" value="ECO:0007669"/>
    <property type="project" value="TreeGrafter"/>
</dbReference>
<feature type="compositionally biased region" description="Low complexity" evidence="9">
    <location>
        <begin position="307"/>
        <end position="334"/>
    </location>
</feature>
<feature type="coiled-coil region" evidence="8">
    <location>
        <begin position="1060"/>
        <end position="1090"/>
    </location>
</feature>
<evidence type="ECO:0000313" key="12">
    <source>
        <dbReference type="Proteomes" id="UP000189580"/>
    </source>
</evidence>
<evidence type="ECO:0000256" key="8">
    <source>
        <dbReference type="SAM" id="Coils"/>
    </source>
</evidence>
<dbReference type="FunFam" id="2.30.29.30:FF:000061">
    <property type="entry name" value="Oxysterol binding protein 1"/>
    <property type="match status" value="1"/>
</dbReference>
<keyword evidence="12" id="KW-1185">Reference proteome</keyword>
<dbReference type="GO" id="GO:0005829">
    <property type="term" value="C:cytosol"/>
    <property type="evidence" value="ECO:0007669"/>
    <property type="project" value="TreeGrafter"/>
</dbReference>
<dbReference type="PANTHER" id="PTHR10972">
    <property type="entry name" value="OXYSTEROL-BINDING PROTEIN-RELATED"/>
    <property type="match status" value="1"/>
</dbReference>
<comment type="similarity">
    <text evidence="1">Belongs to the OSBP family.</text>
</comment>
<dbReference type="GO" id="GO:0006887">
    <property type="term" value="P:exocytosis"/>
    <property type="evidence" value="ECO:0007669"/>
    <property type="project" value="TreeGrafter"/>
</dbReference>
<dbReference type="PROSITE" id="PS50003">
    <property type="entry name" value="PH_DOMAIN"/>
    <property type="match status" value="1"/>
</dbReference>
<dbReference type="SUPFAM" id="SSF48403">
    <property type="entry name" value="Ankyrin repeat"/>
    <property type="match status" value="1"/>
</dbReference>
<dbReference type="CDD" id="cd13292">
    <property type="entry name" value="PH_Osh1p_Osh2p_yeast"/>
    <property type="match status" value="1"/>
</dbReference>
<feature type="region of interest" description="Disordered" evidence="9">
    <location>
        <begin position="401"/>
        <end position="447"/>
    </location>
</feature>
<dbReference type="RefSeq" id="XP_018733509.1">
    <property type="nucleotide sequence ID" value="XM_018880860.1"/>
</dbReference>
<keyword evidence="7" id="KW-0446">Lipid-binding</keyword>
<feature type="compositionally biased region" description="Polar residues" evidence="9">
    <location>
        <begin position="636"/>
        <end position="656"/>
    </location>
</feature>
<feature type="compositionally biased region" description="Gly residues" evidence="9">
    <location>
        <begin position="156"/>
        <end position="168"/>
    </location>
</feature>